<comment type="caution">
    <text evidence="1">The sequence shown here is derived from an EMBL/GenBank/DDBJ whole genome shotgun (WGS) entry which is preliminary data.</text>
</comment>
<dbReference type="EMBL" id="MLJW01000014">
    <property type="protein sequence ID" value="OIR13395.1"/>
    <property type="molecule type" value="Genomic_DNA"/>
</dbReference>
<protein>
    <submittedName>
        <fullName evidence="1">Uncharacterized protein</fullName>
    </submittedName>
</protein>
<accession>A0A1J5SZN0</accession>
<evidence type="ECO:0000313" key="1">
    <source>
        <dbReference type="EMBL" id="OIR13395.1"/>
    </source>
</evidence>
<dbReference type="Pfam" id="PF14559">
    <property type="entry name" value="TPR_19"/>
    <property type="match status" value="1"/>
</dbReference>
<organism evidence="1">
    <name type="scientific">mine drainage metagenome</name>
    <dbReference type="NCBI Taxonomy" id="410659"/>
    <lineage>
        <taxon>unclassified sequences</taxon>
        <taxon>metagenomes</taxon>
        <taxon>ecological metagenomes</taxon>
    </lineage>
</organism>
<dbReference type="Gene3D" id="1.25.40.10">
    <property type="entry name" value="Tetratricopeptide repeat domain"/>
    <property type="match status" value="1"/>
</dbReference>
<dbReference type="InterPro" id="IPR011990">
    <property type="entry name" value="TPR-like_helical_dom_sf"/>
</dbReference>
<dbReference type="SUPFAM" id="SSF48452">
    <property type="entry name" value="TPR-like"/>
    <property type="match status" value="1"/>
</dbReference>
<reference evidence="1" key="1">
    <citation type="submission" date="2016-10" db="EMBL/GenBank/DDBJ databases">
        <title>Sequence of Gallionella enrichment culture.</title>
        <authorList>
            <person name="Poehlein A."/>
            <person name="Muehling M."/>
            <person name="Daniel R."/>
        </authorList>
    </citation>
    <scope>NUCLEOTIDE SEQUENCE</scope>
</reference>
<gene>
    <name evidence="1" type="ORF">GALL_52080</name>
</gene>
<sequence>MNFLRKLFGLTESEPAAEAPAAKSPTPAVVESEAASLPELVSVFDEYGRERRITRDEWRREHRDAALKAAWDNPNGLYAIVAAELGAGFAADMLEPARRFAEICPDKASGAVLLGVTYFELGRVDEAAAVFEACLRDHGDHALVLVNYAKVKQRRGETDETEALLWRALQADPNGEHALVWAAREAEAREGAPAVASLLRKVAVLPGSWRAQLWLARLALDDDDLGSAKALYTLALSKVKPAPAAMLVQISGDLGMRGKLAELLDLVLPQFDASQHGLAVGSNLLRALLALNRVDEARGVIESLYRLKVPDWKQALDGWQKAADDRALAQAEPSESNELQLQCAPLEGPVWAMEREGFSRLLTPKEQAAPRIGIIAPSFTFDSIDESPEVSAQREGREGVFGRSFALFLAEQVHLATSARGIAVFLRVAGRAGFVLSSAPYDVSQALSVAGAVGGGCTLVVNPHVDATRPLWRLSLQVIDPGTREVIVDLDGACMPENPERTFRSLAERLAKVAVDHAGAKPQPAPSWAGPLTADAFPAQMLARTQTLDVAVAALACDEHGPVLLGERQVFDSMLFQAVEQAQDPVPRLLLLTALARHRDTGSKLYLEYEERFRRLVAEHPQTNPAAPLVIAGLNGLFSRRA</sequence>
<proteinExistence type="predicted"/>
<name>A0A1J5SZN0_9ZZZZ</name>
<dbReference type="AlphaFoldDB" id="A0A1J5SZN0"/>